<evidence type="ECO:0000313" key="8">
    <source>
        <dbReference type="Proteomes" id="UP000637788"/>
    </source>
</evidence>
<comment type="caution">
    <text evidence="7">The sequence shown here is derived from an EMBL/GenBank/DDBJ whole genome shotgun (WGS) entry which is preliminary data.</text>
</comment>
<keyword evidence="8" id="KW-1185">Reference proteome</keyword>
<name>A0A917VBZ2_9ACTN</name>
<keyword evidence="3 5" id="KW-1133">Transmembrane helix</keyword>
<keyword evidence="4 5" id="KW-0472">Membrane</keyword>
<feature type="transmembrane region" description="Helical" evidence="5">
    <location>
        <begin position="62"/>
        <end position="82"/>
    </location>
</feature>
<feature type="domain" description="GtrA/DPMS transmembrane" evidence="6">
    <location>
        <begin position="4"/>
        <end position="115"/>
    </location>
</feature>
<reference evidence="7" key="2">
    <citation type="submission" date="2020-09" db="EMBL/GenBank/DDBJ databases">
        <authorList>
            <person name="Sun Q."/>
            <person name="Ohkuma M."/>
        </authorList>
    </citation>
    <scope>NUCLEOTIDE SEQUENCE</scope>
    <source>
        <strain evidence="7">JCM 3035</strain>
    </source>
</reference>
<evidence type="ECO:0000256" key="1">
    <source>
        <dbReference type="ARBA" id="ARBA00004141"/>
    </source>
</evidence>
<dbReference type="EMBL" id="BMPQ01000005">
    <property type="protein sequence ID" value="GGK62824.1"/>
    <property type="molecule type" value="Genomic_DNA"/>
</dbReference>
<feature type="transmembrane region" description="Helical" evidence="5">
    <location>
        <begin position="94"/>
        <end position="117"/>
    </location>
</feature>
<reference evidence="7" key="1">
    <citation type="journal article" date="2014" name="Int. J. Syst. Evol. Microbiol.">
        <title>Complete genome sequence of Corynebacterium casei LMG S-19264T (=DSM 44701T), isolated from a smear-ripened cheese.</title>
        <authorList>
            <consortium name="US DOE Joint Genome Institute (JGI-PGF)"/>
            <person name="Walter F."/>
            <person name="Albersmeier A."/>
            <person name="Kalinowski J."/>
            <person name="Ruckert C."/>
        </authorList>
    </citation>
    <scope>NUCLEOTIDE SEQUENCE</scope>
    <source>
        <strain evidence="7">JCM 3035</strain>
    </source>
</reference>
<evidence type="ECO:0000259" key="6">
    <source>
        <dbReference type="Pfam" id="PF04138"/>
    </source>
</evidence>
<evidence type="ECO:0000256" key="5">
    <source>
        <dbReference type="SAM" id="Phobius"/>
    </source>
</evidence>
<evidence type="ECO:0000313" key="7">
    <source>
        <dbReference type="EMBL" id="GGK62824.1"/>
    </source>
</evidence>
<proteinExistence type="predicted"/>
<comment type="subcellular location">
    <subcellularLocation>
        <location evidence="1">Membrane</location>
        <topology evidence="1">Multi-pass membrane protein</topology>
    </subcellularLocation>
</comment>
<dbReference type="InterPro" id="IPR007267">
    <property type="entry name" value="GtrA_DPMS_TM"/>
</dbReference>
<gene>
    <name evidence="7" type="ORF">GCM10010094_24500</name>
</gene>
<dbReference type="Proteomes" id="UP000637788">
    <property type="component" value="Unassembled WGS sequence"/>
</dbReference>
<evidence type="ECO:0000256" key="3">
    <source>
        <dbReference type="ARBA" id="ARBA00022989"/>
    </source>
</evidence>
<sequence>MFGGGIGVLSSATVPLLAAVMPWAAANAVITIASTLLCTELHARFTFRTGRRAEWRQHWQSAGSATAAYVVTCTAMFILHTVQPSPGMLTEQVVYLGASGLAGIGRFMVLRLFVFATGRNRTRVPMRATNSARLPALLAA</sequence>
<dbReference type="AlphaFoldDB" id="A0A917VBZ2"/>
<keyword evidence="2 5" id="KW-0812">Transmembrane</keyword>
<accession>A0A917VBZ2</accession>
<dbReference type="GO" id="GO:0016020">
    <property type="term" value="C:membrane"/>
    <property type="evidence" value="ECO:0007669"/>
    <property type="project" value="UniProtKB-SubCell"/>
</dbReference>
<organism evidence="7 8">
    <name type="scientific">Streptomyces flaveus</name>
    <dbReference type="NCBI Taxonomy" id="66370"/>
    <lineage>
        <taxon>Bacteria</taxon>
        <taxon>Bacillati</taxon>
        <taxon>Actinomycetota</taxon>
        <taxon>Actinomycetes</taxon>
        <taxon>Kitasatosporales</taxon>
        <taxon>Streptomycetaceae</taxon>
        <taxon>Streptomyces</taxon>
        <taxon>Streptomyces aurantiacus group</taxon>
    </lineage>
</organism>
<evidence type="ECO:0000256" key="4">
    <source>
        <dbReference type="ARBA" id="ARBA00023136"/>
    </source>
</evidence>
<evidence type="ECO:0000256" key="2">
    <source>
        <dbReference type="ARBA" id="ARBA00022692"/>
    </source>
</evidence>
<protein>
    <recommendedName>
        <fullName evidence="6">GtrA/DPMS transmembrane domain-containing protein</fullName>
    </recommendedName>
</protein>
<dbReference type="Pfam" id="PF04138">
    <property type="entry name" value="GtrA_DPMS_TM"/>
    <property type="match status" value="1"/>
</dbReference>
<dbReference type="GO" id="GO:0000271">
    <property type="term" value="P:polysaccharide biosynthetic process"/>
    <property type="evidence" value="ECO:0007669"/>
    <property type="project" value="InterPro"/>
</dbReference>
<feature type="transmembrane region" description="Helical" evidence="5">
    <location>
        <begin position="20"/>
        <end position="41"/>
    </location>
</feature>